<dbReference type="AlphaFoldDB" id="A0AAD6ZQZ3"/>
<name>A0AAD6ZQZ3_9AGAR</name>
<accession>A0AAD6ZQZ3</accession>
<comment type="caution">
    <text evidence="2">The sequence shown here is derived from an EMBL/GenBank/DDBJ whole genome shotgun (WGS) entry which is preliminary data.</text>
</comment>
<reference evidence="2" key="1">
    <citation type="submission" date="2023-03" db="EMBL/GenBank/DDBJ databases">
        <title>Massive genome expansion in bonnet fungi (Mycena s.s.) driven by repeated elements and novel gene families across ecological guilds.</title>
        <authorList>
            <consortium name="Lawrence Berkeley National Laboratory"/>
            <person name="Harder C.B."/>
            <person name="Miyauchi S."/>
            <person name="Viragh M."/>
            <person name="Kuo A."/>
            <person name="Thoen E."/>
            <person name="Andreopoulos B."/>
            <person name="Lu D."/>
            <person name="Skrede I."/>
            <person name="Drula E."/>
            <person name="Henrissat B."/>
            <person name="Morin E."/>
            <person name="Kohler A."/>
            <person name="Barry K."/>
            <person name="LaButti K."/>
            <person name="Morin E."/>
            <person name="Salamov A."/>
            <person name="Lipzen A."/>
            <person name="Mereny Z."/>
            <person name="Hegedus B."/>
            <person name="Baldrian P."/>
            <person name="Stursova M."/>
            <person name="Weitz H."/>
            <person name="Taylor A."/>
            <person name="Grigoriev I.V."/>
            <person name="Nagy L.G."/>
            <person name="Martin F."/>
            <person name="Kauserud H."/>
        </authorList>
    </citation>
    <scope>NUCLEOTIDE SEQUENCE</scope>
    <source>
        <strain evidence="2">CBHHK002</strain>
    </source>
</reference>
<feature type="region of interest" description="Disordered" evidence="1">
    <location>
        <begin position="1"/>
        <end position="22"/>
    </location>
</feature>
<evidence type="ECO:0000313" key="2">
    <source>
        <dbReference type="EMBL" id="KAJ7334839.1"/>
    </source>
</evidence>
<evidence type="ECO:0000313" key="3">
    <source>
        <dbReference type="Proteomes" id="UP001218218"/>
    </source>
</evidence>
<dbReference type="Proteomes" id="UP001218218">
    <property type="component" value="Unassembled WGS sequence"/>
</dbReference>
<protein>
    <submittedName>
        <fullName evidence="2">Uncharacterized protein</fullName>
    </submittedName>
</protein>
<gene>
    <name evidence="2" type="ORF">DFH08DRAFT_813875</name>
</gene>
<evidence type="ECO:0000256" key="1">
    <source>
        <dbReference type="SAM" id="MobiDB-lite"/>
    </source>
</evidence>
<sequence>MVQIARMDAGGKKRRKIGEADRGPRLCPAGEVLNSGRARFSAVGPGDECNAAGGLRHDERRGRSTEGDADGKRLVTRFLRERRRRGERRQCSETRSGFLFLGEALVVELAHAAMRCWKGCGRFLESRDKELMCGVGERACRRRDLVDTVEGTRLRATAGPAAATFALRVAGETRVLGFGAADTPGIDFHHFMVGEKRHLERVEVSQKRVGEVERGRTLVWRKRHYGCPPAPVLSSARKPSADGSV</sequence>
<dbReference type="EMBL" id="JARIHO010000032">
    <property type="protein sequence ID" value="KAJ7334839.1"/>
    <property type="molecule type" value="Genomic_DNA"/>
</dbReference>
<keyword evidence="3" id="KW-1185">Reference proteome</keyword>
<proteinExistence type="predicted"/>
<organism evidence="2 3">
    <name type="scientific">Mycena albidolilacea</name>
    <dbReference type="NCBI Taxonomy" id="1033008"/>
    <lineage>
        <taxon>Eukaryota</taxon>
        <taxon>Fungi</taxon>
        <taxon>Dikarya</taxon>
        <taxon>Basidiomycota</taxon>
        <taxon>Agaricomycotina</taxon>
        <taxon>Agaricomycetes</taxon>
        <taxon>Agaricomycetidae</taxon>
        <taxon>Agaricales</taxon>
        <taxon>Marasmiineae</taxon>
        <taxon>Mycenaceae</taxon>
        <taxon>Mycena</taxon>
    </lineage>
</organism>